<dbReference type="InterPro" id="IPR027469">
    <property type="entry name" value="Cation_efflux_TMD_sf"/>
</dbReference>
<dbReference type="EMBL" id="JACIEA010000002">
    <property type="protein sequence ID" value="MBB3943349.1"/>
    <property type="molecule type" value="Genomic_DNA"/>
</dbReference>
<feature type="domain" description="Cation efflux protein cytoplasmic" evidence="10">
    <location>
        <begin position="219"/>
        <end position="295"/>
    </location>
</feature>
<evidence type="ECO:0000256" key="4">
    <source>
        <dbReference type="ARBA" id="ARBA00022475"/>
    </source>
</evidence>
<sequence length="317" mass="34855">MSLGHSHHHHAHGELTKRAAIASVSMALFLLALKIFAAAETGSVALLGSLADTGFDVLASLLTLFSVRYAAMPADDDHRFGHGKAEALSALVQVVLVILSAILIAWRAIVRLGTQEPTSHPEYGIGVSLIAIVATLGLLAYQRYVVRKTGSVAIQADHVHYQSDLLLNIAVIVAIVLDTMLGVRGADPLFGIAIAAWLLWGAYKAARLALDQLLDREWPHEKRQRFIEVAMRHPELRGIHDMRTRSSGAHDFCQFHVWVDPDMTVAAAHHIMDEVEQALMDEFPGVEVLIHPDPEGHKDEMGYIPSETIEHHEHPHD</sequence>
<feature type="transmembrane region" description="Helical" evidence="8">
    <location>
        <begin position="88"/>
        <end position="109"/>
    </location>
</feature>
<evidence type="ECO:0000313" key="12">
    <source>
        <dbReference type="Proteomes" id="UP000581447"/>
    </source>
</evidence>
<evidence type="ECO:0000256" key="7">
    <source>
        <dbReference type="ARBA" id="ARBA00023136"/>
    </source>
</evidence>
<evidence type="ECO:0000259" key="10">
    <source>
        <dbReference type="Pfam" id="PF16916"/>
    </source>
</evidence>
<keyword evidence="5 8" id="KW-0812">Transmembrane</keyword>
<comment type="similarity">
    <text evidence="2">Belongs to the cation diffusion facilitator (CDF) transporter (TC 2.A.4) family.</text>
</comment>
<evidence type="ECO:0000256" key="1">
    <source>
        <dbReference type="ARBA" id="ARBA00004141"/>
    </source>
</evidence>
<gene>
    <name evidence="11" type="ORF">GGR91_001607</name>
</gene>
<reference evidence="11 12" key="1">
    <citation type="submission" date="2020-08" db="EMBL/GenBank/DDBJ databases">
        <title>Genomic Encyclopedia of Type Strains, Phase IV (KMG-IV): sequencing the most valuable type-strain genomes for metagenomic binning, comparative biology and taxonomic classification.</title>
        <authorList>
            <person name="Goeker M."/>
        </authorList>
    </citation>
    <scope>NUCLEOTIDE SEQUENCE [LARGE SCALE GENOMIC DNA]</scope>
    <source>
        <strain evidence="11 12">DSM 29050</strain>
    </source>
</reference>
<dbReference type="PANTHER" id="PTHR43840:SF41">
    <property type="entry name" value="CATION-EFFLUX PUMP FIEF"/>
    <property type="match status" value="1"/>
</dbReference>
<dbReference type="InterPro" id="IPR002524">
    <property type="entry name" value="Cation_efflux"/>
</dbReference>
<dbReference type="Pfam" id="PF01545">
    <property type="entry name" value="Cation_efflux"/>
    <property type="match status" value="1"/>
</dbReference>
<keyword evidence="4" id="KW-1003">Cell membrane</keyword>
<protein>
    <submittedName>
        <fullName evidence="11">Ferrous-iron efflux pump FieF</fullName>
    </submittedName>
</protein>
<feature type="domain" description="Cation efflux protein transmembrane" evidence="9">
    <location>
        <begin position="21"/>
        <end position="214"/>
    </location>
</feature>
<dbReference type="NCBIfam" id="TIGR01297">
    <property type="entry name" value="CDF"/>
    <property type="match status" value="1"/>
</dbReference>
<dbReference type="GO" id="GO:0015086">
    <property type="term" value="F:cadmium ion transmembrane transporter activity"/>
    <property type="evidence" value="ECO:0007669"/>
    <property type="project" value="TreeGrafter"/>
</dbReference>
<organism evidence="11 12">
    <name type="scientific">Sphingorhabdus rigui</name>
    <dbReference type="NCBI Taxonomy" id="1282858"/>
    <lineage>
        <taxon>Bacteria</taxon>
        <taxon>Pseudomonadati</taxon>
        <taxon>Pseudomonadota</taxon>
        <taxon>Alphaproteobacteria</taxon>
        <taxon>Sphingomonadales</taxon>
        <taxon>Sphingomonadaceae</taxon>
        <taxon>Sphingorhabdus</taxon>
    </lineage>
</organism>
<dbReference type="GO" id="GO:0015093">
    <property type="term" value="F:ferrous iron transmembrane transporter activity"/>
    <property type="evidence" value="ECO:0007669"/>
    <property type="project" value="TreeGrafter"/>
</dbReference>
<dbReference type="Pfam" id="PF16916">
    <property type="entry name" value="ZT_dimer"/>
    <property type="match status" value="1"/>
</dbReference>
<feature type="transmembrane region" description="Helical" evidence="8">
    <location>
        <begin position="189"/>
        <end position="206"/>
    </location>
</feature>
<evidence type="ECO:0000256" key="8">
    <source>
        <dbReference type="SAM" id="Phobius"/>
    </source>
</evidence>
<feature type="transmembrane region" description="Helical" evidence="8">
    <location>
        <begin position="20"/>
        <end position="39"/>
    </location>
</feature>
<evidence type="ECO:0000256" key="2">
    <source>
        <dbReference type="ARBA" id="ARBA00008114"/>
    </source>
</evidence>
<evidence type="ECO:0000256" key="6">
    <source>
        <dbReference type="ARBA" id="ARBA00022989"/>
    </source>
</evidence>
<feature type="transmembrane region" description="Helical" evidence="8">
    <location>
        <begin position="165"/>
        <end position="183"/>
    </location>
</feature>
<dbReference type="InterPro" id="IPR050291">
    <property type="entry name" value="CDF_Transporter"/>
</dbReference>
<accession>A0A840AY61</accession>
<dbReference type="Gene3D" id="3.30.70.1350">
    <property type="entry name" value="Cation efflux protein, cytoplasmic domain"/>
    <property type="match status" value="1"/>
</dbReference>
<name>A0A840AY61_9SPHN</name>
<dbReference type="InterPro" id="IPR058533">
    <property type="entry name" value="Cation_efflux_TM"/>
</dbReference>
<keyword evidence="6 8" id="KW-1133">Transmembrane helix</keyword>
<feature type="transmembrane region" description="Helical" evidence="8">
    <location>
        <begin position="45"/>
        <end position="67"/>
    </location>
</feature>
<dbReference type="GO" id="GO:0005886">
    <property type="term" value="C:plasma membrane"/>
    <property type="evidence" value="ECO:0007669"/>
    <property type="project" value="TreeGrafter"/>
</dbReference>
<keyword evidence="3" id="KW-0813">Transport</keyword>
<dbReference type="AlphaFoldDB" id="A0A840AY61"/>
<evidence type="ECO:0000259" key="9">
    <source>
        <dbReference type="Pfam" id="PF01545"/>
    </source>
</evidence>
<dbReference type="Proteomes" id="UP000581447">
    <property type="component" value="Unassembled WGS sequence"/>
</dbReference>
<keyword evidence="7 8" id="KW-0472">Membrane</keyword>
<feature type="transmembrane region" description="Helical" evidence="8">
    <location>
        <begin position="124"/>
        <end position="144"/>
    </location>
</feature>
<dbReference type="GO" id="GO:0006882">
    <property type="term" value="P:intracellular zinc ion homeostasis"/>
    <property type="evidence" value="ECO:0007669"/>
    <property type="project" value="TreeGrafter"/>
</dbReference>
<dbReference type="InterPro" id="IPR036837">
    <property type="entry name" value="Cation_efflux_CTD_sf"/>
</dbReference>
<proteinExistence type="inferred from homology"/>
<dbReference type="Gene3D" id="1.20.1510.10">
    <property type="entry name" value="Cation efflux protein transmembrane domain"/>
    <property type="match status" value="1"/>
</dbReference>
<evidence type="ECO:0000313" key="11">
    <source>
        <dbReference type="EMBL" id="MBB3943349.1"/>
    </source>
</evidence>
<dbReference type="GO" id="GO:0015341">
    <property type="term" value="F:zinc efflux antiporter activity"/>
    <property type="evidence" value="ECO:0007669"/>
    <property type="project" value="TreeGrafter"/>
</dbReference>
<comment type="subcellular location">
    <subcellularLocation>
        <location evidence="1">Membrane</location>
        <topology evidence="1">Multi-pass membrane protein</topology>
    </subcellularLocation>
</comment>
<dbReference type="RefSeq" id="WP_183941678.1">
    <property type="nucleotide sequence ID" value="NZ_BAABBG010000005.1"/>
</dbReference>
<evidence type="ECO:0000256" key="3">
    <source>
        <dbReference type="ARBA" id="ARBA00022448"/>
    </source>
</evidence>
<evidence type="ECO:0000256" key="5">
    <source>
        <dbReference type="ARBA" id="ARBA00022692"/>
    </source>
</evidence>
<comment type="caution">
    <text evidence="11">The sequence shown here is derived from an EMBL/GenBank/DDBJ whole genome shotgun (WGS) entry which is preliminary data.</text>
</comment>
<dbReference type="InterPro" id="IPR027470">
    <property type="entry name" value="Cation_efflux_CTD"/>
</dbReference>
<dbReference type="SUPFAM" id="SSF160240">
    <property type="entry name" value="Cation efflux protein cytoplasmic domain-like"/>
    <property type="match status" value="1"/>
</dbReference>
<keyword evidence="12" id="KW-1185">Reference proteome</keyword>
<dbReference type="PANTHER" id="PTHR43840">
    <property type="entry name" value="MITOCHONDRIAL METAL TRANSPORTER 1-RELATED"/>
    <property type="match status" value="1"/>
</dbReference>
<dbReference type="SUPFAM" id="SSF161111">
    <property type="entry name" value="Cation efflux protein transmembrane domain-like"/>
    <property type="match status" value="1"/>
</dbReference>